<evidence type="ECO:0000313" key="2">
    <source>
        <dbReference type="EMBL" id="MBD2865357.1"/>
    </source>
</evidence>
<name>A0A927CEY5_9BACL</name>
<accession>A0A927CEY5</accession>
<reference evidence="2" key="1">
    <citation type="submission" date="2020-09" db="EMBL/GenBank/DDBJ databases">
        <title>A novel bacterium of genus Paenibacillus, isolated from South China Sea.</title>
        <authorList>
            <person name="Huang H."/>
            <person name="Mo K."/>
            <person name="Hu Y."/>
        </authorList>
    </citation>
    <scope>NUCLEOTIDE SEQUENCE</scope>
    <source>
        <strain evidence="2">IB182363</strain>
    </source>
</reference>
<dbReference type="InterPro" id="IPR027783">
    <property type="entry name" value="Bacterial_PH-related"/>
</dbReference>
<dbReference type="EMBL" id="JACXJA010000041">
    <property type="protein sequence ID" value="MBD2865357.1"/>
    <property type="molecule type" value="Genomic_DNA"/>
</dbReference>
<dbReference type="Proteomes" id="UP000639396">
    <property type="component" value="Unassembled WGS sequence"/>
</dbReference>
<sequence length="118" mass="13328">MSIQITLGDYALILNFSGWAAITNLRSKIEIPYTSIDKLQVGDFEFPITAVKRTGISALTYKSGVFVINGKKHLLSYRDARKVVILDLQEHEFNKIVIESEAPEQLVNTLLQRSSCER</sequence>
<proteinExistence type="predicted"/>
<keyword evidence="3" id="KW-1185">Reference proteome</keyword>
<dbReference type="Pfam" id="PF10882">
    <property type="entry name" value="bPH_5"/>
    <property type="match status" value="1"/>
</dbReference>
<organism evidence="2 3">
    <name type="scientific">Paenibacillus oceani</name>
    <dbReference type="NCBI Taxonomy" id="2772510"/>
    <lineage>
        <taxon>Bacteria</taxon>
        <taxon>Bacillati</taxon>
        <taxon>Bacillota</taxon>
        <taxon>Bacilli</taxon>
        <taxon>Bacillales</taxon>
        <taxon>Paenibacillaceae</taxon>
        <taxon>Paenibacillus</taxon>
    </lineage>
</organism>
<comment type="caution">
    <text evidence="2">The sequence shown here is derived from an EMBL/GenBank/DDBJ whole genome shotgun (WGS) entry which is preliminary data.</text>
</comment>
<evidence type="ECO:0000313" key="3">
    <source>
        <dbReference type="Proteomes" id="UP000639396"/>
    </source>
</evidence>
<feature type="domain" description="Bacterial Pleckstrin homology" evidence="1">
    <location>
        <begin position="22"/>
        <end position="113"/>
    </location>
</feature>
<dbReference type="RefSeq" id="WP_190930977.1">
    <property type="nucleotide sequence ID" value="NZ_JACXJA010000041.1"/>
</dbReference>
<evidence type="ECO:0000259" key="1">
    <source>
        <dbReference type="Pfam" id="PF10882"/>
    </source>
</evidence>
<gene>
    <name evidence="2" type="ORF">IDH45_25575</name>
</gene>
<protein>
    <recommendedName>
        <fullName evidence="1">Bacterial Pleckstrin homology domain-containing protein</fullName>
    </recommendedName>
</protein>
<dbReference type="AlphaFoldDB" id="A0A927CEY5"/>